<evidence type="ECO:0000313" key="2">
    <source>
        <dbReference type="EMBL" id="ATQ56829.1"/>
    </source>
</evidence>
<feature type="transmembrane region" description="Helical" evidence="1">
    <location>
        <begin position="183"/>
        <end position="203"/>
    </location>
</feature>
<feature type="transmembrane region" description="Helical" evidence="1">
    <location>
        <begin position="224"/>
        <end position="243"/>
    </location>
</feature>
<feature type="transmembrane region" description="Helical" evidence="1">
    <location>
        <begin position="32"/>
        <end position="51"/>
    </location>
</feature>
<feature type="transmembrane region" description="Helical" evidence="1">
    <location>
        <begin position="338"/>
        <end position="358"/>
    </location>
</feature>
<keyword evidence="1" id="KW-0472">Membrane</keyword>
<feature type="transmembrane region" description="Helical" evidence="1">
    <location>
        <begin position="71"/>
        <end position="89"/>
    </location>
</feature>
<dbReference type="Proteomes" id="UP000229314">
    <property type="component" value="Chromosome"/>
</dbReference>
<sequence>MTRTKAAEARGGIPRGLSRTGPVLFSYGFRPFFLGGAVWAVLAMALWVMAVSGHALPGGDYGAANWHMHEMLFGFASAVLSGFLMTAVPNWTGRMPLSGRPLMALVALWLVGRLALTWPPGGAVWLGVLADALFLPVMAAVFAVEIIAGRKWRDLKVVAAVTVLALANLGFHLAVLRGGDPTMAARAAISAYVMLIVIIGGRITPSFTRNWLARRGPGPLPVPYNRFDTLVACVSGVTLALWIVAPDSLPVAVLGPVAAVLNLARMLRWRGWRTWAEPLVLALHGGYAMLALGFAAVGLSGLGLLSTAGALHVFAVGAIGGEMLAVMGRATRGHTGRALTASALTTVSYGAIWAAALLRPAAELGDYDRLIHLAGGLWMLAFGLYVLEYAPMLIRARKDLRA</sequence>
<feature type="transmembrane region" description="Helical" evidence="1">
    <location>
        <begin position="370"/>
        <end position="387"/>
    </location>
</feature>
<feature type="transmembrane region" description="Helical" evidence="1">
    <location>
        <begin position="249"/>
        <end position="267"/>
    </location>
</feature>
<name>A0A2D2C330_9RHOB</name>
<feature type="transmembrane region" description="Helical" evidence="1">
    <location>
        <begin position="155"/>
        <end position="177"/>
    </location>
</feature>
<dbReference type="RefSeq" id="WP_099649555.1">
    <property type="nucleotide sequence ID" value="NZ_CAJGAB010000035.1"/>
</dbReference>
<proteinExistence type="predicted"/>
<dbReference type="EMBL" id="CP024422">
    <property type="protein sequence ID" value="ATQ56829.1"/>
    <property type="molecule type" value="Genomic_DNA"/>
</dbReference>
<feature type="transmembrane region" description="Helical" evidence="1">
    <location>
        <begin position="101"/>
        <end position="118"/>
    </location>
</feature>
<gene>
    <name evidence="2" type="ORF">PYTT13_14180</name>
</gene>
<reference evidence="2 3" key="1">
    <citation type="submission" date="2017-10" db="EMBL/GenBank/DDBJ databases">
        <title>Complete genome sequence of Paracoccus yeei TT13 isolated from human skin.</title>
        <authorList>
            <person name="Lee K."/>
            <person name="Lim J.Y."/>
            <person name="Hwang I."/>
        </authorList>
    </citation>
    <scope>NUCLEOTIDE SEQUENCE [LARGE SCALE GENOMIC DNA]</scope>
    <source>
        <strain evidence="2 3">TT13</strain>
    </source>
</reference>
<evidence type="ECO:0000313" key="3">
    <source>
        <dbReference type="Proteomes" id="UP000229314"/>
    </source>
</evidence>
<feature type="transmembrane region" description="Helical" evidence="1">
    <location>
        <begin position="124"/>
        <end position="148"/>
    </location>
</feature>
<dbReference type="Pfam" id="PF05940">
    <property type="entry name" value="NnrS"/>
    <property type="match status" value="1"/>
</dbReference>
<accession>A0A2D2C330</accession>
<keyword evidence="1" id="KW-1133">Transmembrane helix</keyword>
<dbReference type="AlphaFoldDB" id="A0A2D2C330"/>
<dbReference type="InterPro" id="IPR010266">
    <property type="entry name" value="NnrS"/>
</dbReference>
<dbReference type="GeneID" id="78898794"/>
<organism evidence="2 3">
    <name type="scientific">Paracoccus yeei</name>
    <dbReference type="NCBI Taxonomy" id="147645"/>
    <lineage>
        <taxon>Bacteria</taxon>
        <taxon>Pseudomonadati</taxon>
        <taxon>Pseudomonadota</taxon>
        <taxon>Alphaproteobacteria</taxon>
        <taxon>Rhodobacterales</taxon>
        <taxon>Paracoccaceae</taxon>
        <taxon>Paracoccus</taxon>
    </lineage>
</organism>
<protein>
    <submittedName>
        <fullName evidence="2">Short-chain dehydrogenase</fullName>
    </submittedName>
</protein>
<keyword evidence="1" id="KW-0812">Transmembrane</keyword>
<evidence type="ECO:0000256" key="1">
    <source>
        <dbReference type="SAM" id="Phobius"/>
    </source>
</evidence>
<feature type="transmembrane region" description="Helical" evidence="1">
    <location>
        <begin position="279"/>
        <end position="299"/>
    </location>
</feature>
<feature type="transmembrane region" description="Helical" evidence="1">
    <location>
        <begin position="305"/>
        <end position="326"/>
    </location>
</feature>